<accession>A0A1I0N779</accession>
<dbReference type="AlphaFoldDB" id="A0A1I0N779"/>
<keyword evidence="1" id="KW-0472">Membrane</keyword>
<name>A0A1I0N779_9RHOB</name>
<dbReference type="EMBL" id="FOJB01000001">
    <property type="protein sequence ID" value="SEV96528.1"/>
    <property type="molecule type" value="Genomic_DNA"/>
</dbReference>
<feature type="transmembrane region" description="Helical" evidence="1">
    <location>
        <begin position="46"/>
        <end position="65"/>
    </location>
</feature>
<keyword evidence="1" id="KW-0812">Transmembrane</keyword>
<gene>
    <name evidence="2" type="ORF">SAMN05444851_0581</name>
</gene>
<dbReference type="Pfam" id="PF20189">
    <property type="entry name" value="DUF6552"/>
    <property type="match status" value="1"/>
</dbReference>
<evidence type="ECO:0008006" key="4">
    <source>
        <dbReference type="Google" id="ProtNLM"/>
    </source>
</evidence>
<protein>
    <recommendedName>
        <fullName evidence="4">Ubiquinone biosynthesis methyltransferase UbiE</fullName>
    </recommendedName>
</protein>
<feature type="transmembrane region" description="Helical" evidence="1">
    <location>
        <begin position="20"/>
        <end position="39"/>
    </location>
</feature>
<keyword evidence="3" id="KW-1185">Reference proteome</keyword>
<feature type="transmembrane region" description="Helical" evidence="1">
    <location>
        <begin position="71"/>
        <end position="87"/>
    </location>
</feature>
<evidence type="ECO:0000256" key="1">
    <source>
        <dbReference type="SAM" id="Phobius"/>
    </source>
</evidence>
<dbReference type="RefSeq" id="WP_245744758.1">
    <property type="nucleotide sequence ID" value="NZ_FOJB01000001.1"/>
</dbReference>
<reference evidence="2 3" key="1">
    <citation type="submission" date="2016-10" db="EMBL/GenBank/DDBJ databases">
        <authorList>
            <person name="de Groot N.N."/>
        </authorList>
    </citation>
    <scope>NUCLEOTIDE SEQUENCE [LARGE SCALE GENOMIC DNA]</scope>
    <source>
        <strain evidence="2 3">DSM 29439</strain>
    </source>
</reference>
<keyword evidence="1" id="KW-1133">Transmembrane helix</keyword>
<evidence type="ECO:0000313" key="2">
    <source>
        <dbReference type="EMBL" id="SEV96528.1"/>
    </source>
</evidence>
<dbReference type="STRING" id="1173584.SAMN05444851_0581"/>
<organism evidence="2 3">
    <name type="scientific">Aliiroseovarius sediminilitoris</name>
    <dbReference type="NCBI Taxonomy" id="1173584"/>
    <lineage>
        <taxon>Bacteria</taxon>
        <taxon>Pseudomonadati</taxon>
        <taxon>Pseudomonadota</taxon>
        <taxon>Alphaproteobacteria</taxon>
        <taxon>Rhodobacterales</taxon>
        <taxon>Paracoccaceae</taxon>
        <taxon>Aliiroseovarius</taxon>
    </lineage>
</organism>
<dbReference type="InterPro" id="IPR046682">
    <property type="entry name" value="DUF6552"/>
</dbReference>
<sequence length="88" mass="9409">MGGSPVRSDAILQSGSREHVVFAIKWGASAIQIIGYTATGFGWTPWNLYLFLAGVLGWFAVGALWNDKALMLVHLVALIAMIAGMTNS</sequence>
<dbReference type="Proteomes" id="UP000199650">
    <property type="component" value="Unassembled WGS sequence"/>
</dbReference>
<evidence type="ECO:0000313" key="3">
    <source>
        <dbReference type="Proteomes" id="UP000199650"/>
    </source>
</evidence>
<proteinExistence type="predicted"/>